<evidence type="ECO:0000313" key="6">
    <source>
        <dbReference type="EMBL" id="ALK44133.1"/>
    </source>
</evidence>
<name>A0A0P0LXN6_9GAMM</name>
<dbReference type="Gene3D" id="2.30.120.10">
    <property type="match status" value="1"/>
</dbReference>
<evidence type="ECO:0000256" key="1">
    <source>
        <dbReference type="ARBA" id="ARBA00006586"/>
    </source>
</evidence>
<dbReference type="Gene3D" id="1.10.1400.10">
    <property type="match status" value="1"/>
</dbReference>
<sequence>MNNKKKIFLSIVLLMGLSACNKNESTQVTPITPLTPQIPTLVAFDSDGDLTAKIRRTTYGVPHITGDNLQSVGFGSGYAYAQDNICILADQIIKVRSERAKYFGPDKVFGSGDTGNIISDFGHHALRVMTSAKDLYPSMSENSRALIEGYAAGYNKYLADTGVDNLAPQCAGQPWVKPITAIEITAYMFTTSQYASGANSTFMQLAFLANPGATDEYLPYVGAKTKAVNQPVAKAEAKTIAEQLSLKSQTFAAPELNLGDLGSNGWGIGKDKTENGKGIVLANPHFPYTGHLRFYQSHVTIPGVMDVMGGALQGFPVQNIGFNQNLGWTHTVSKSRRFVVYKLDLVQNNALQYTIDGEVKNIVKRTYFVEVNAGGGNSVLLSKDYYYSHHGLMVETPPSNGMAWSADHAFTFRDSAEKNIDIVDHWLAMNLATNLAEFQQAFKDFDGIPWVNTMYADDQGNAFYIDKSRVHNLNDTALALMRTDPTLVATRQSVGFDILPGNTSLFEPNGLNSYEQAPKLLNNDYVQNSNDSYWFTNPMTPLSGYSVLYGDDFSQLSLRTRMGLKLLKDSAGDDNKFNNAEVESALVSNRAYLAEAVMTDLLTQCQAQGTTPVTLDSGITVDISAGCTALMDWDMRFNQESTAAHIFREFAYKFTENTDFTIPFNADMAASTPNSLINDGSALKSLAVAIKNIEASGFALDARLGDMQFTEKTMPDGNASGERFPWAGSKNQEGGFNVFGSAKSDDTLYPIHQYTPVNDVEMATELKSGLSMDGYHLNYGSSWMFVVNFTDNGPSARGLLSYSQSSNTESVHNDDQNRYYSQTSTLRPLLFSEADISGNIISEIDISSN</sequence>
<keyword evidence="4" id="KW-0865">Zymogen</keyword>
<organism evidence="6">
    <name type="scientific">Colwellia sp. C1</name>
    <dbReference type="NCBI Taxonomy" id="1737566"/>
    <lineage>
        <taxon>Bacteria</taxon>
        <taxon>Pseudomonadati</taxon>
        <taxon>Pseudomonadota</taxon>
        <taxon>Gammaproteobacteria</taxon>
        <taxon>Alteromonadales</taxon>
        <taxon>Colwelliaceae</taxon>
        <taxon>Colwellia</taxon>
    </lineage>
</organism>
<dbReference type="PANTHER" id="PTHR34218:SF3">
    <property type="entry name" value="ACYL-HOMOSERINE LACTONE ACYLASE PVDQ"/>
    <property type="match status" value="1"/>
</dbReference>
<dbReference type="GO" id="GO:0017000">
    <property type="term" value="P:antibiotic biosynthetic process"/>
    <property type="evidence" value="ECO:0007669"/>
    <property type="project" value="InterPro"/>
</dbReference>
<dbReference type="EMBL" id="KT428294">
    <property type="protein sequence ID" value="ALK44133.1"/>
    <property type="molecule type" value="Genomic_DNA"/>
</dbReference>
<dbReference type="Gene3D" id="3.60.20.10">
    <property type="entry name" value="Glutamine Phosphoribosylpyrophosphate, subunit 1, domain 1"/>
    <property type="match status" value="1"/>
</dbReference>
<evidence type="ECO:0000256" key="3">
    <source>
        <dbReference type="ARBA" id="ARBA00022801"/>
    </source>
</evidence>
<dbReference type="PROSITE" id="PS51257">
    <property type="entry name" value="PROKAR_LIPOPROTEIN"/>
    <property type="match status" value="1"/>
</dbReference>
<dbReference type="CDD" id="cd01936">
    <property type="entry name" value="Ntn_CA"/>
    <property type="match status" value="1"/>
</dbReference>
<keyword evidence="2 5" id="KW-0732">Signal</keyword>
<dbReference type="InterPro" id="IPR029055">
    <property type="entry name" value="Ntn_hydrolases_N"/>
</dbReference>
<dbReference type="AlphaFoldDB" id="A0A0P0LXN6"/>
<dbReference type="PANTHER" id="PTHR34218">
    <property type="entry name" value="PEPTIDASE S45 PENICILLIN AMIDASE"/>
    <property type="match status" value="1"/>
</dbReference>
<evidence type="ECO:0000256" key="2">
    <source>
        <dbReference type="ARBA" id="ARBA00022729"/>
    </source>
</evidence>
<reference evidence="6" key="1">
    <citation type="submission" date="2015-08" db="EMBL/GenBank/DDBJ databases">
        <title>Partial sequence of psychrophilic Colwellia sp.</title>
        <authorList>
            <person name="Pankowski J.A."/>
            <person name="Leong J.S."/>
            <person name="Nano F.E."/>
        </authorList>
    </citation>
    <scope>NUCLEOTIDE SEQUENCE</scope>
    <source>
        <strain evidence="6">C1</strain>
    </source>
</reference>
<evidence type="ECO:0000256" key="5">
    <source>
        <dbReference type="SAM" id="SignalP"/>
    </source>
</evidence>
<evidence type="ECO:0000256" key="4">
    <source>
        <dbReference type="ARBA" id="ARBA00023145"/>
    </source>
</evidence>
<dbReference type="GO" id="GO:0016811">
    <property type="term" value="F:hydrolase activity, acting on carbon-nitrogen (but not peptide) bonds, in linear amides"/>
    <property type="evidence" value="ECO:0007669"/>
    <property type="project" value="InterPro"/>
</dbReference>
<dbReference type="InterPro" id="IPR043146">
    <property type="entry name" value="Penicillin_amidase_N_B-knob"/>
</dbReference>
<feature type="signal peptide" evidence="5">
    <location>
        <begin position="1"/>
        <end position="21"/>
    </location>
</feature>
<proteinExistence type="inferred from homology"/>
<keyword evidence="3" id="KW-0378">Hydrolase</keyword>
<dbReference type="InterPro" id="IPR023343">
    <property type="entry name" value="Penicillin_amidase_dom1"/>
</dbReference>
<dbReference type="InterPro" id="IPR002692">
    <property type="entry name" value="S45"/>
</dbReference>
<feature type="chain" id="PRO_5006050377" evidence="5">
    <location>
        <begin position="22"/>
        <end position="849"/>
    </location>
</feature>
<dbReference type="Gene3D" id="1.10.439.10">
    <property type="entry name" value="Penicillin Amidohydrolase, domain 1"/>
    <property type="match status" value="1"/>
</dbReference>
<protein>
    <submittedName>
        <fullName evidence="6">Aculeacin A acylase</fullName>
    </submittedName>
</protein>
<dbReference type="Pfam" id="PF01804">
    <property type="entry name" value="Penicil_amidase"/>
    <property type="match status" value="1"/>
</dbReference>
<dbReference type="SUPFAM" id="SSF56235">
    <property type="entry name" value="N-terminal nucleophile aminohydrolases (Ntn hydrolases)"/>
    <property type="match status" value="1"/>
</dbReference>
<accession>A0A0P0LXN6</accession>
<dbReference type="InterPro" id="IPR043147">
    <property type="entry name" value="Penicillin_amidase_A-knob"/>
</dbReference>
<comment type="similarity">
    <text evidence="1">Belongs to the peptidase S45 family.</text>
</comment>